<organism evidence="3">
    <name type="scientific">marine metagenome</name>
    <dbReference type="NCBI Taxonomy" id="408172"/>
    <lineage>
        <taxon>unclassified sequences</taxon>
        <taxon>metagenomes</taxon>
        <taxon>ecological metagenomes</taxon>
    </lineage>
</organism>
<feature type="region of interest" description="Disordered" evidence="2">
    <location>
        <begin position="1"/>
        <end position="31"/>
    </location>
</feature>
<protein>
    <submittedName>
        <fullName evidence="3">Uncharacterized protein</fullName>
    </submittedName>
</protein>
<evidence type="ECO:0000256" key="1">
    <source>
        <dbReference type="SAM" id="Coils"/>
    </source>
</evidence>
<accession>A0A382DBJ5</accession>
<proteinExistence type="predicted"/>
<dbReference type="AlphaFoldDB" id="A0A382DBJ5"/>
<feature type="region of interest" description="Disordered" evidence="2">
    <location>
        <begin position="155"/>
        <end position="183"/>
    </location>
</feature>
<keyword evidence="1" id="KW-0175">Coiled coil</keyword>
<dbReference type="EMBL" id="UINC01038472">
    <property type="protein sequence ID" value="SVB35539.1"/>
    <property type="molecule type" value="Genomic_DNA"/>
</dbReference>
<evidence type="ECO:0000313" key="3">
    <source>
        <dbReference type="EMBL" id="SVB35539.1"/>
    </source>
</evidence>
<gene>
    <name evidence="3" type="ORF">METZ01_LOCUS188393</name>
</gene>
<feature type="coiled-coil region" evidence="1">
    <location>
        <begin position="227"/>
        <end position="254"/>
    </location>
</feature>
<evidence type="ECO:0000256" key="2">
    <source>
        <dbReference type="SAM" id="MobiDB-lite"/>
    </source>
</evidence>
<name>A0A382DBJ5_9ZZZZ</name>
<sequence length="255" mass="29549">MKWFRSSEKKEVKPKQKKGTPKNKKDVEIELDEKNQDVEVKTRKKEPESLSTKFESAKQEYNVTIKNLMNTKKELKNIKVDIQKSNSEYADIISKIKLAREELLKANSELQEKTKETGKTADGYKKQNLLTQEIINSKRELSEIKDEIKKHSGELESVKTKADNSPDVKRMKEEREKLENEIRQKRKDLESGFRELKFIKDEMTKSSKGEGTEKIVDAASAVVASMNQKLQTTLTELNAVKKTLENERKQRKNST</sequence>
<reference evidence="3" key="1">
    <citation type="submission" date="2018-05" db="EMBL/GenBank/DDBJ databases">
        <authorList>
            <person name="Lanie J.A."/>
            <person name="Ng W.-L."/>
            <person name="Kazmierczak K.M."/>
            <person name="Andrzejewski T.M."/>
            <person name="Davidsen T.M."/>
            <person name="Wayne K.J."/>
            <person name="Tettelin H."/>
            <person name="Glass J.I."/>
            <person name="Rusch D."/>
            <person name="Podicherti R."/>
            <person name="Tsui H.-C.T."/>
            <person name="Winkler M.E."/>
        </authorList>
    </citation>
    <scope>NUCLEOTIDE SEQUENCE</scope>
</reference>
<feature type="compositionally biased region" description="Basic and acidic residues" evidence="2">
    <location>
        <begin position="1"/>
        <end position="14"/>
    </location>
</feature>